<keyword evidence="1" id="KW-0812">Transmembrane</keyword>
<feature type="transmembrane region" description="Helical" evidence="1">
    <location>
        <begin position="120"/>
        <end position="143"/>
    </location>
</feature>
<organism evidence="3 4">
    <name type="scientific">Tricholomella constricta</name>
    <dbReference type="NCBI Taxonomy" id="117010"/>
    <lineage>
        <taxon>Eukaryota</taxon>
        <taxon>Fungi</taxon>
        <taxon>Dikarya</taxon>
        <taxon>Basidiomycota</taxon>
        <taxon>Agaricomycotina</taxon>
        <taxon>Agaricomycetes</taxon>
        <taxon>Agaricomycetidae</taxon>
        <taxon>Agaricales</taxon>
        <taxon>Tricholomatineae</taxon>
        <taxon>Lyophyllaceae</taxon>
        <taxon>Tricholomella</taxon>
    </lineage>
</organism>
<accession>A0A8H5LYK5</accession>
<dbReference type="InterPro" id="IPR045339">
    <property type="entry name" value="DUF6534"/>
</dbReference>
<feature type="domain" description="DUF6534" evidence="2">
    <location>
        <begin position="162"/>
        <end position="248"/>
    </location>
</feature>
<feature type="transmembrane region" description="Helical" evidence="1">
    <location>
        <begin position="12"/>
        <end position="33"/>
    </location>
</feature>
<protein>
    <recommendedName>
        <fullName evidence="2">DUF6534 domain-containing protein</fullName>
    </recommendedName>
</protein>
<dbReference type="OrthoDB" id="3265526at2759"/>
<dbReference type="Pfam" id="PF20152">
    <property type="entry name" value="DUF6534"/>
    <property type="match status" value="1"/>
</dbReference>
<feature type="transmembrane region" description="Helical" evidence="1">
    <location>
        <begin position="194"/>
        <end position="213"/>
    </location>
</feature>
<dbReference type="PANTHER" id="PTHR40465">
    <property type="entry name" value="CHROMOSOME 1, WHOLE GENOME SHOTGUN SEQUENCE"/>
    <property type="match status" value="1"/>
</dbReference>
<evidence type="ECO:0000313" key="4">
    <source>
        <dbReference type="Proteomes" id="UP000565441"/>
    </source>
</evidence>
<dbReference type="Proteomes" id="UP000565441">
    <property type="component" value="Unassembled WGS sequence"/>
</dbReference>
<keyword evidence="1" id="KW-0472">Membrane</keyword>
<keyword evidence="4" id="KW-1185">Reference proteome</keyword>
<dbReference type="PANTHER" id="PTHR40465:SF1">
    <property type="entry name" value="DUF6534 DOMAIN-CONTAINING PROTEIN"/>
    <property type="match status" value="1"/>
</dbReference>
<keyword evidence="1" id="KW-1133">Transmembrane helix</keyword>
<dbReference type="EMBL" id="JAACJP010000037">
    <property type="protein sequence ID" value="KAF5374154.1"/>
    <property type="molecule type" value="Genomic_DNA"/>
</dbReference>
<feature type="transmembrane region" description="Helical" evidence="1">
    <location>
        <begin position="45"/>
        <end position="66"/>
    </location>
</feature>
<evidence type="ECO:0000259" key="2">
    <source>
        <dbReference type="Pfam" id="PF20152"/>
    </source>
</evidence>
<name>A0A8H5LYK5_9AGAR</name>
<gene>
    <name evidence="3" type="ORF">D9615_008808</name>
</gene>
<feature type="transmembrane region" description="Helical" evidence="1">
    <location>
        <begin position="86"/>
        <end position="108"/>
    </location>
</feature>
<feature type="transmembrane region" description="Helical" evidence="1">
    <location>
        <begin position="155"/>
        <end position="173"/>
    </location>
</feature>
<proteinExistence type="predicted"/>
<sequence length="335" mass="37629">MPNVGPLFGPMLIGVFLNTILFGICIVQTFIYYQTYTRDAKWIRYFVLYLFILEILNTAFDIAMIYEPLVLRFGTERALKTMPIMLSADPIVTTLVSTSVEIFIAWRINMISGSKAVPGIICFLAFSAFVGAVGTTIWIPLLVDFARIQELRPTVITWLTSSALADGLIALSLSWSLYQRKTGFRYTDRKINRIIRLTVQTGAITAIFAILHVTCFCLLKNITLNFVWDFALSKLYTNSLLSTLNARAGWNHLTGPGQQTHNVLFGEQLVDIGSILAKSQRNADTQVITTGIYELEPPSKRMDSRSQHDVERGITVTTVVERMDDRSPPPMKATQ</sequence>
<evidence type="ECO:0000256" key="1">
    <source>
        <dbReference type="SAM" id="Phobius"/>
    </source>
</evidence>
<evidence type="ECO:0000313" key="3">
    <source>
        <dbReference type="EMBL" id="KAF5374154.1"/>
    </source>
</evidence>
<comment type="caution">
    <text evidence="3">The sequence shown here is derived from an EMBL/GenBank/DDBJ whole genome shotgun (WGS) entry which is preliminary data.</text>
</comment>
<dbReference type="AlphaFoldDB" id="A0A8H5LYK5"/>
<reference evidence="3 4" key="1">
    <citation type="journal article" date="2020" name="ISME J.">
        <title>Uncovering the hidden diversity of litter-decomposition mechanisms in mushroom-forming fungi.</title>
        <authorList>
            <person name="Floudas D."/>
            <person name="Bentzer J."/>
            <person name="Ahren D."/>
            <person name="Johansson T."/>
            <person name="Persson P."/>
            <person name="Tunlid A."/>
        </authorList>
    </citation>
    <scope>NUCLEOTIDE SEQUENCE [LARGE SCALE GENOMIC DNA]</scope>
    <source>
        <strain evidence="3 4">CBS 661.87</strain>
    </source>
</reference>